<evidence type="ECO:0000256" key="3">
    <source>
        <dbReference type="ARBA" id="ARBA00023125"/>
    </source>
</evidence>
<dbReference type="InterPro" id="IPR037171">
    <property type="entry name" value="NagB/RpiA_transferase-like"/>
</dbReference>
<keyword evidence="2" id="KW-0805">Transcription regulation</keyword>
<dbReference type="Pfam" id="PF04198">
    <property type="entry name" value="Sugar-bind"/>
    <property type="match status" value="1"/>
</dbReference>
<dbReference type="PANTHER" id="PTHR34294:SF1">
    <property type="entry name" value="TRANSCRIPTIONAL REGULATOR LSRR"/>
    <property type="match status" value="1"/>
</dbReference>
<evidence type="ECO:0000313" key="7">
    <source>
        <dbReference type="Proteomes" id="UP001260872"/>
    </source>
</evidence>
<organism evidence="6 7">
    <name type="scientific">Nesterenkonia flava</name>
    <dbReference type="NCBI Taxonomy" id="469799"/>
    <lineage>
        <taxon>Bacteria</taxon>
        <taxon>Bacillati</taxon>
        <taxon>Actinomycetota</taxon>
        <taxon>Actinomycetes</taxon>
        <taxon>Micrococcales</taxon>
        <taxon>Micrococcaceae</taxon>
        <taxon>Nesterenkonia</taxon>
    </lineage>
</organism>
<evidence type="ECO:0000259" key="5">
    <source>
        <dbReference type="Pfam" id="PF04198"/>
    </source>
</evidence>
<evidence type="ECO:0000256" key="2">
    <source>
        <dbReference type="ARBA" id="ARBA00023015"/>
    </source>
</evidence>
<dbReference type="InterPro" id="IPR051054">
    <property type="entry name" value="SorC_transcr_regulators"/>
</dbReference>
<evidence type="ECO:0000256" key="1">
    <source>
        <dbReference type="ARBA" id="ARBA00010466"/>
    </source>
</evidence>
<dbReference type="Gene3D" id="3.40.50.1360">
    <property type="match status" value="1"/>
</dbReference>
<dbReference type="SUPFAM" id="SSF100950">
    <property type="entry name" value="NagB/RpiA/CoA transferase-like"/>
    <property type="match status" value="1"/>
</dbReference>
<accession>A0ABU1FW64</accession>
<keyword evidence="7" id="KW-1185">Reference proteome</keyword>
<keyword evidence="4" id="KW-0804">Transcription</keyword>
<dbReference type="PANTHER" id="PTHR34294">
    <property type="entry name" value="TRANSCRIPTIONAL REGULATOR-RELATED"/>
    <property type="match status" value="1"/>
</dbReference>
<sequence>MADAREMALMVELASEHYLQERSKVEIAQRHGLSRFQVARLLEAAREEGIVQIRIVDPLDAGATHSELAEALGISTVTVAAQRSGESLRPALARHAAALLQQRLHEGARLGVAWSRTLMHLPEHLSALPAVDVVQLVGPLSAPGTTTAASTGLIHALGSLAGGQVWPLPTPLILDSEEVAASLRGMDEVRAALEAADDLDLAVVSIGAWGEGASTLWGRFSEDERARAQAAGVVAECSGILLTAEGEVARTGLESRVIGVKPEQLRRTRVIGLAPALAHPEAVVAAARAGFVDELVLSEELATRVSAHLSKN</sequence>
<comment type="similarity">
    <text evidence="1">Belongs to the SorC transcriptional regulatory family.</text>
</comment>
<protein>
    <submittedName>
        <fullName evidence="6">Sugar-binding domain-containing protein</fullName>
    </submittedName>
</protein>
<dbReference type="RefSeq" id="WP_310538292.1">
    <property type="nucleotide sequence ID" value="NZ_BAAAOC010000011.1"/>
</dbReference>
<dbReference type="Proteomes" id="UP001260872">
    <property type="component" value="Unassembled WGS sequence"/>
</dbReference>
<evidence type="ECO:0000256" key="4">
    <source>
        <dbReference type="ARBA" id="ARBA00023163"/>
    </source>
</evidence>
<dbReference type="InterPro" id="IPR007324">
    <property type="entry name" value="Sugar-bd_dom_put"/>
</dbReference>
<feature type="domain" description="Sugar-binding" evidence="5">
    <location>
        <begin position="66"/>
        <end position="304"/>
    </location>
</feature>
<reference evidence="7" key="1">
    <citation type="submission" date="2023-07" db="EMBL/GenBank/DDBJ databases">
        <title>Description of three actinobacteria isolated from air of manufacturing shop in a pharmaceutical factory.</title>
        <authorList>
            <person name="Zhang D.-F."/>
        </authorList>
    </citation>
    <scope>NUCLEOTIDE SEQUENCE [LARGE SCALE GENOMIC DNA]</scope>
    <source>
        <strain evidence="7">CCTCC AB 207010</strain>
    </source>
</reference>
<dbReference type="EMBL" id="JAVKGT010000043">
    <property type="protein sequence ID" value="MDR5712924.1"/>
    <property type="molecule type" value="Genomic_DNA"/>
</dbReference>
<evidence type="ECO:0000313" key="6">
    <source>
        <dbReference type="EMBL" id="MDR5712924.1"/>
    </source>
</evidence>
<dbReference type="Gene3D" id="1.10.10.60">
    <property type="entry name" value="Homeodomain-like"/>
    <property type="match status" value="1"/>
</dbReference>
<gene>
    <name evidence="6" type="ORF">RH857_12420</name>
</gene>
<keyword evidence="3" id="KW-0238">DNA-binding</keyword>
<proteinExistence type="inferred from homology"/>
<comment type="caution">
    <text evidence="6">The sequence shown here is derived from an EMBL/GenBank/DDBJ whole genome shotgun (WGS) entry which is preliminary data.</text>
</comment>
<name>A0ABU1FW64_9MICC</name>